<protein>
    <submittedName>
        <fullName evidence="1">C_GCAxxG_C_C family probable redox protein</fullName>
    </submittedName>
</protein>
<evidence type="ECO:0000313" key="1">
    <source>
        <dbReference type="EMBL" id="MBB3187615.1"/>
    </source>
</evidence>
<gene>
    <name evidence="1" type="ORF">FHX64_001778</name>
</gene>
<name>A0A7W5DR91_9PORP</name>
<sequence length="156" mass="17088">MNKDEIPARVARAVEIFESGYTCSQAVLMAYADVYKLDMETAASIATSFGGGMGRLREVCGAVSGMFMVLGLHYPSTDVSNKKAKIANYEAVQRTAKRFQQEMGSYICADLLKIKRQPDKITPSDRNAHYYALRPCSRCVAVAATILGEEIASESE</sequence>
<dbReference type="RefSeq" id="WP_183413361.1">
    <property type="nucleotide sequence ID" value="NZ_JACHYB010000001.1"/>
</dbReference>
<evidence type="ECO:0000313" key="2">
    <source>
        <dbReference type="Proteomes" id="UP000544222"/>
    </source>
</evidence>
<proteinExistence type="predicted"/>
<reference evidence="1 2" key="1">
    <citation type="submission" date="2020-08" db="EMBL/GenBank/DDBJ databases">
        <title>Genomic Encyclopedia of Type Strains, Phase IV (KMG-IV): sequencing the most valuable type-strain genomes for metagenomic binning, comparative biology and taxonomic classification.</title>
        <authorList>
            <person name="Goeker M."/>
        </authorList>
    </citation>
    <scope>NUCLEOTIDE SEQUENCE [LARGE SCALE GENOMIC DNA]</scope>
    <source>
        <strain evidence="1 2">DSM 27471</strain>
    </source>
</reference>
<dbReference type="NCBIfam" id="TIGR01909">
    <property type="entry name" value="C_GCAxxG_C_C"/>
    <property type="match status" value="1"/>
</dbReference>
<dbReference type="EMBL" id="JACHYB010000001">
    <property type="protein sequence ID" value="MBB3187615.1"/>
    <property type="molecule type" value="Genomic_DNA"/>
</dbReference>
<dbReference type="AlphaFoldDB" id="A0A7W5DR91"/>
<organism evidence="1 2">
    <name type="scientific">Microbacter margulisiae</name>
    <dbReference type="NCBI Taxonomy" id="1350067"/>
    <lineage>
        <taxon>Bacteria</taxon>
        <taxon>Pseudomonadati</taxon>
        <taxon>Bacteroidota</taxon>
        <taxon>Bacteroidia</taxon>
        <taxon>Bacteroidales</taxon>
        <taxon>Porphyromonadaceae</taxon>
        <taxon>Microbacter</taxon>
    </lineage>
</organism>
<dbReference type="Proteomes" id="UP000544222">
    <property type="component" value="Unassembled WGS sequence"/>
</dbReference>
<dbReference type="InterPro" id="IPR010181">
    <property type="entry name" value="CGCAxxGCC_motif"/>
</dbReference>
<comment type="caution">
    <text evidence="1">The sequence shown here is derived from an EMBL/GenBank/DDBJ whole genome shotgun (WGS) entry which is preliminary data.</text>
</comment>
<dbReference type="Pfam" id="PF09719">
    <property type="entry name" value="C_GCAxxG_C_C"/>
    <property type="match status" value="1"/>
</dbReference>
<keyword evidence="2" id="KW-1185">Reference proteome</keyword>
<accession>A0A7W5DR91</accession>